<dbReference type="HAMAP" id="MF_00530">
    <property type="entry name" value="ATP_synth_epsil_bac"/>
    <property type="match status" value="1"/>
</dbReference>
<evidence type="ECO:0000256" key="6">
    <source>
        <dbReference type="ARBA" id="ARBA00023196"/>
    </source>
</evidence>
<dbReference type="GO" id="GO:0046933">
    <property type="term" value="F:proton-transporting ATP synthase activity, rotational mechanism"/>
    <property type="evidence" value="ECO:0007669"/>
    <property type="project" value="InterPro"/>
</dbReference>
<dbReference type="Gene3D" id="2.60.15.10">
    <property type="entry name" value="F0F1 ATP synthase delta/epsilon subunit, N-terminal"/>
    <property type="match status" value="1"/>
</dbReference>
<evidence type="ECO:0000256" key="4">
    <source>
        <dbReference type="ARBA" id="ARBA00023065"/>
    </source>
</evidence>
<reference evidence="9" key="1">
    <citation type="submission" date="2020-05" db="EMBL/GenBank/DDBJ databases">
        <authorList>
            <person name="Chiriac C."/>
            <person name="Salcher M."/>
            <person name="Ghai R."/>
            <person name="Kavagutti S V."/>
        </authorList>
    </citation>
    <scope>NUCLEOTIDE SEQUENCE</scope>
</reference>
<evidence type="ECO:0000256" key="3">
    <source>
        <dbReference type="ARBA" id="ARBA00022448"/>
    </source>
</evidence>
<evidence type="ECO:0000313" key="12">
    <source>
        <dbReference type="EMBL" id="CAB4987498.1"/>
    </source>
</evidence>
<evidence type="ECO:0000256" key="1">
    <source>
        <dbReference type="ARBA" id="ARBA00004170"/>
    </source>
</evidence>
<dbReference type="SUPFAM" id="SSF51344">
    <property type="entry name" value="Epsilon subunit of F1F0-ATP synthase N-terminal domain"/>
    <property type="match status" value="1"/>
</dbReference>
<evidence type="ECO:0000313" key="10">
    <source>
        <dbReference type="EMBL" id="CAB4836766.1"/>
    </source>
</evidence>
<dbReference type="CDD" id="cd12152">
    <property type="entry name" value="F1-ATPase_delta"/>
    <property type="match status" value="1"/>
</dbReference>
<evidence type="ECO:0000256" key="5">
    <source>
        <dbReference type="ARBA" id="ARBA00023136"/>
    </source>
</evidence>
<evidence type="ECO:0000313" key="11">
    <source>
        <dbReference type="EMBL" id="CAB4896376.1"/>
    </source>
</evidence>
<dbReference type="PANTHER" id="PTHR13822">
    <property type="entry name" value="ATP SYNTHASE DELTA/EPSILON CHAIN"/>
    <property type="match status" value="1"/>
</dbReference>
<dbReference type="EMBL" id="CAFBMH010000014">
    <property type="protein sequence ID" value="CAB4896376.1"/>
    <property type="molecule type" value="Genomic_DNA"/>
</dbReference>
<protein>
    <submittedName>
        <fullName evidence="9">Unannotated protein</fullName>
    </submittedName>
</protein>
<feature type="domain" description="ATP synthase F1 complex delta/epsilon subunit N-terminal" evidence="8">
    <location>
        <begin position="3"/>
        <end position="83"/>
    </location>
</feature>
<dbReference type="InterPro" id="IPR020546">
    <property type="entry name" value="ATP_synth_F1_dsu/esu_N"/>
</dbReference>
<name>A0A6J6S804_9ZZZZ</name>
<evidence type="ECO:0000313" key="9">
    <source>
        <dbReference type="EMBL" id="CAB4730838.1"/>
    </source>
</evidence>
<dbReference type="EMBL" id="CAFBOS010000034">
    <property type="protein sequence ID" value="CAB4987498.1"/>
    <property type="molecule type" value="Genomic_DNA"/>
</dbReference>
<dbReference type="NCBIfam" id="TIGR01216">
    <property type="entry name" value="ATP_synt_epsi"/>
    <property type="match status" value="1"/>
</dbReference>
<evidence type="ECO:0000256" key="7">
    <source>
        <dbReference type="ARBA" id="ARBA00023310"/>
    </source>
</evidence>
<dbReference type="EMBL" id="CAEZYR010000010">
    <property type="protein sequence ID" value="CAB4730838.1"/>
    <property type="molecule type" value="Genomic_DNA"/>
</dbReference>
<organism evidence="9">
    <name type="scientific">freshwater metagenome</name>
    <dbReference type="NCBI Taxonomy" id="449393"/>
    <lineage>
        <taxon>unclassified sequences</taxon>
        <taxon>metagenomes</taxon>
        <taxon>ecological metagenomes</taxon>
    </lineage>
</organism>
<comment type="subcellular location">
    <subcellularLocation>
        <location evidence="1">Membrane</location>
        <topology evidence="1">Peripheral membrane protein</topology>
    </subcellularLocation>
</comment>
<keyword evidence="7" id="KW-0066">ATP synthesis</keyword>
<dbReference type="GO" id="GO:0045259">
    <property type="term" value="C:proton-transporting ATP synthase complex"/>
    <property type="evidence" value="ECO:0007669"/>
    <property type="project" value="UniProtKB-KW"/>
</dbReference>
<dbReference type="InterPro" id="IPR036771">
    <property type="entry name" value="ATPsynth_dsu/esu_N"/>
</dbReference>
<evidence type="ECO:0000256" key="2">
    <source>
        <dbReference type="ARBA" id="ARBA00005712"/>
    </source>
</evidence>
<accession>A0A6J6S804</accession>
<evidence type="ECO:0000259" key="8">
    <source>
        <dbReference type="Pfam" id="PF02823"/>
    </source>
</evidence>
<gene>
    <name evidence="9" type="ORF">UFOPK2754_00469</name>
    <name evidence="10" type="ORF">UFOPK3139_03211</name>
    <name evidence="11" type="ORF">UFOPK3543_00605</name>
    <name evidence="12" type="ORF">UFOPK3967_00783</name>
</gene>
<keyword evidence="5" id="KW-0472">Membrane</keyword>
<comment type="similarity">
    <text evidence="2">Belongs to the ATPase epsilon chain family.</text>
</comment>
<keyword evidence="4" id="KW-0406">Ion transport</keyword>
<dbReference type="EMBL" id="CAFABA010000232">
    <property type="protein sequence ID" value="CAB4836766.1"/>
    <property type="molecule type" value="Genomic_DNA"/>
</dbReference>
<sequence length="137" mass="14272">MALQVELVSPEDIIYTGEATMVVARTPEGDIAFQSGHVPFIGTLLGRGPVKIFLVEGGVMQVAVHSGFVQVANDVVSILSDVAELPETVDVPRAEAARDRARAALATNVGDEDAQAALNRAELRLAVAAAGSPARAR</sequence>
<dbReference type="PANTHER" id="PTHR13822:SF10">
    <property type="entry name" value="ATP SYNTHASE EPSILON CHAIN, CHLOROPLASTIC"/>
    <property type="match status" value="1"/>
</dbReference>
<keyword evidence="6" id="KW-0139">CF(1)</keyword>
<dbReference type="Pfam" id="PF02823">
    <property type="entry name" value="ATP-synt_DE_N"/>
    <property type="match status" value="1"/>
</dbReference>
<proteinExistence type="inferred from homology"/>
<keyword evidence="3" id="KW-0813">Transport</keyword>
<dbReference type="InterPro" id="IPR001469">
    <property type="entry name" value="ATP_synth_F1_dsu/esu"/>
</dbReference>
<dbReference type="AlphaFoldDB" id="A0A6J6S804"/>